<dbReference type="EMBL" id="JACYXC010000001">
    <property type="protein sequence ID" value="MBH5335766.1"/>
    <property type="molecule type" value="Genomic_DNA"/>
</dbReference>
<proteinExistence type="predicted"/>
<evidence type="ECO:0000313" key="9">
    <source>
        <dbReference type="Proteomes" id="UP000807371"/>
    </source>
</evidence>
<evidence type="ECO:0000256" key="2">
    <source>
        <dbReference type="ARBA" id="ARBA00022475"/>
    </source>
</evidence>
<keyword evidence="5 6" id="KW-0472">Membrane</keyword>
<feature type="domain" description="Type II secretion system protein GspF" evidence="7">
    <location>
        <begin position="132"/>
        <end position="252"/>
    </location>
</feature>
<keyword evidence="2" id="KW-1003">Cell membrane</keyword>
<keyword evidence="9" id="KW-1185">Reference proteome</keyword>
<keyword evidence="3 6" id="KW-0812">Transmembrane</keyword>
<evidence type="ECO:0000256" key="5">
    <source>
        <dbReference type="ARBA" id="ARBA00023136"/>
    </source>
</evidence>
<sequence>MSAEVIHSLGMTSGVGAAVLGVGAALTRARRVRTARRRLTMIVQLVGPGDRRRPTARRRRWPGTSRPAEVGLRLAPVAVVPAGVLLVGGIAGLLVGIGGAVALSRWLRRRRERAADEAAAEPGPVPQLPLAADLLAACLAAGAAPGEAAEAVGRSLPGRIGGRLTGVAAELRLGGEPGRAWGRLAALPGAGRLAVCLERAGTTGVPAVEAVAGIAADCRAERNRAAGVRAGRAQVLTTLPLGLCFLPAFLLTGVVPMVIGLGTA</sequence>
<protein>
    <submittedName>
        <fullName evidence="8">Type II secretion system F family protein</fullName>
    </submittedName>
</protein>
<keyword evidence="4 6" id="KW-1133">Transmembrane helix</keyword>
<gene>
    <name evidence="8" type="ORF">IHE55_13565</name>
</gene>
<reference evidence="8 9" key="1">
    <citation type="submission" date="2020-09" db="EMBL/GenBank/DDBJ databases">
        <title>Biosynthesis of the nuclear factor of activated T cells inhibitor NFAT-133 and its congeners in Streptomyces pactum.</title>
        <authorList>
            <person name="Zhou W."/>
            <person name="Posri P."/>
            <person name="Abugrain M.E."/>
            <person name="Weisberg A.J."/>
            <person name="Chang J.H."/>
            <person name="Mahmud T."/>
        </authorList>
    </citation>
    <scope>NUCLEOTIDE SEQUENCE [LARGE SCALE GENOMIC DNA]</scope>
    <source>
        <strain evidence="8 9">ATCC 27456</strain>
    </source>
</reference>
<comment type="subcellular location">
    <subcellularLocation>
        <location evidence="1">Cell membrane</location>
        <topology evidence="1">Multi-pass membrane protein</topology>
    </subcellularLocation>
</comment>
<feature type="transmembrane region" description="Helical" evidence="6">
    <location>
        <begin position="239"/>
        <end position="259"/>
    </location>
</feature>
<evidence type="ECO:0000313" key="8">
    <source>
        <dbReference type="EMBL" id="MBH5335766.1"/>
    </source>
</evidence>
<accession>A0ABS0NKP8</accession>
<dbReference type="PANTHER" id="PTHR35007">
    <property type="entry name" value="INTEGRAL MEMBRANE PROTEIN-RELATED"/>
    <property type="match status" value="1"/>
</dbReference>
<feature type="transmembrane region" description="Helical" evidence="6">
    <location>
        <begin position="78"/>
        <end position="103"/>
    </location>
</feature>
<dbReference type="InterPro" id="IPR018076">
    <property type="entry name" value="T2SS_GspF_dom"/>
</dbReference>
<evidence type="ECO:0000256" key="4">
    <source>
        <dbReference type="ARBA" id="ARBA00022989"/>
    </source>
</evidence>
<evidence type="ECO:0000256" key="3">
    <source>
        <dbReference type="ARBA" id="ARBA00022692"/>
    </source>
</evidence>
<evidence type="ECO:0000259" key="7">
    <source>
        <dbReference type="Pfam" id="PF00482"/>
    </source>
</evidence>
<evidence type="ECO:0000256" key="1">
    <source>
        <dbReference type="ARBA" id="ARBA00004651"/>
    </source>
</evidence>
<dbReference type="Proteomes" id="UP000807371">
    <property type="component" value="Unassembled WGS sequence"/>
</dbReference>
<dbReference type="RefSeq" id="WP_197989269.1">
    <property type="nucleotide sequence ID" value="NZ_JACYXC010000001.1"/>
</dbReference>
<evidence type="ECO:0000256" key="6">
    <source>
        <dbReference type="SAM" id="Phobius"/>
    </source>
</evidence>
<dbReference type="Pfam" id="PF00482">
    <property type="entry name" value="T2SSF"/>
    <property type="match status" value="1"/>
</dbReference>
<organism evidence="8 9">
    <name type="scientific">Streptomyces pactum</name>
    <dbReference type="NCBI Taxonomy" id="68249"/>
    <lineage>
        <taxon>Bacteria</taxon>
        <taxon>Bacillati</taxon>
        <taxon>Actinomycetota</taxon>
        <taxon>Actinomycetes</taxon>
        <taxon>Kitasatosporales</taxon>
        <taxon>Streptomycetaceae</taxon>
        <taxon>Streptomyces</taxon>
    </lineage>
</organism>
<dbReference type="PANTHER" id="PTHR35007:SF3">
    <property type="entry name" value="POSSIBLE CONSERVED ALANINE RICH MEMBRANE PROTEIN"/>
    <property type="match status" value="1"/>
</dbReference>
<comment type="caution">
    <text evidence="8">The sequence shown here is derived from an EMBL/GenBank/DDBJ whole genome shotgun (WGS) entry which is preliminary data.</text>
</comment>
<name>A0ABS0NKP8_9ACTN</name>